<keyword evidence="7" id="KW-0067">ATP-binding</keyword>
<evidence type="ECO:0000313" key="13">
    <source>
        <dbReference type="Proteomes" id="UP000199220"/>
    </source>
</evidence>
<gene>
    <name evidence="12" type="ORF">SAMN04488554_1882</name>
</gene>
<evidence type="ECO:0000313" key="12">
    <source>
        <dbReference type="EMBL" id="SEE24033.1"/>
    </source>
</evidence>
<dbReference type="AlphaFoldDB" id="A0A1H5H7S0"/>
<reference evidence="13" key="1">
    <citation type="submission" date="2016-10" db="EMBL/GenBank/DDBJ databases">
        <authorList>
            <person name="Varghese N."/>
            <person name="Submissions S."/>
        </authorList>
    </citation>
    <scope>NUCLEOTIDE SEQUENCE [LARGE SCALE GENOMIC DNA]</scope>
    <source>
        <strain evidence="13">DSM 21368</strain>
    </source>
</reference>
<evidence type="ECO:0000256" key="8">
    <source>
        <dbReference type="ARBA" id="ARBA00023012"/>
    </source>
</evidence>
<dbReference type="EC" id="2.7.13.3" evidence="2"/>
<keyword evidence="6 12" id="KW-0418">Kinase</keyword>
<evidence type="ECO:0000256" key="6">
    <source>
        <dbReference type="ARBA" id="ARBA00022777"/>
    </source>
</evidence>
<organism evidence="12 13">
    <name type="scientific">Ruania alba</name>
    <dbReference type="NCBI Taxonomy" id="648782"/>
    <lineage>
        <taxon>Bacteria</taxon>
        <taxon>Bacillati</taxon>
        <taxon>Actinomycetota</taxon>
        <taxon>Actinomycetes</taxon>
        <taxon>Micrococcales</taxon>
        <taxon>Ruaniaceae</taxon>
        <taxon>Ruania</taxon>
    </lineage>
</organism>
<dbReference type="Pfam" id="PF07730">
    <property type="entry name" value="HisKA_3"/>
    <property type="match status" value="1"/>
</dbReference>
<dbReference type="Proteomes" id="UP000199220">
    <property type="component" value="Unassembled WGS sequence"/>
</dbReference>
<comment type="catalytic activity">
    <reaction evidence="1">
        <text>ATP + protein L-histidine = ADP + protein N-phospho-L-histidine.</text>
        <dbReference type="EC" id="2.7.13.3"/>
    </reaction>
</comment>
<dbReference type="InterPro" id="IPR011712">
    <property type="entry name" value="Sig_transdc_His_kin_sub3_dim/P"/>
</dbReference>
<evidence type="ECO:0000259" key="11">
    <source>
        <dbReference type="Pfam" id="PF07730"/>
    </source>
</evidence>
<dbReference type="GO" id="GO:0046983">
    <property type="term" value="F:protein dimerization activity"/>
    <property type="evidence" value="ECO:0007669"/>
    <property type="project" value="InterPro"/>
</dbReference>
<name>A0A1H5H7S0_9MICO</name>
<keyword evidence="4" id="KW-0808">Transferase</keyword>
<dbReference type="InterPro" id="IPR036890">
    <property type="entry name" value="HATPase_C_sf"/>
</dbReference>
<dbReference type="PANTHER" id="PTHR24421:SF10">
    <property type="entry name" value="NITRATE_NITRITE SENSOR PROTEIN NARQ"/>
    <property type="match status" value="1"/>
</dbReference>
<feature type="transmembrane region" description="Helical" evidence="10">
    <location>
        <begin position="124"/>
        <end position="145"/>
    </location>
</feature>
<protein>
    <recommendedName>
        <fullName evidence="2">histidine kinase</fullName>
        <ecNumber evidence="2">2.7.13.3</ecNumber>
    </recommendedName>
</protein>
<evidence type="ECO:0000256" key="5">
    <source>
        <dbReference type="ARBA" id="ARBA00022741"/>
    </source>
</evidence>
<dbReference type="GO" id="GO:0005524">
    <property type="term" value="F:ATP binding"/>
    <property type="evidence" value="ECO:0007669"/>
    <property type="project" value="UniProtKB-KW"/>
</dbReference>
<keyword evidence="3" id="KW-0597">Phosphoprotein</keyword>
<feature type="transmembrane region" description="Helical" evidence="10">
    <location>
        <begin position="97"/>
        <end position="117"/>
    </location>
</feature>
<evidence type="ECO:0000256" key="4">
    <source>
        <dbReference type="ARBA" id="ARBA00022679"/>
    </source>
</evidence>
<dbReference type="GO" id="GO:0016020">
    <property type="term" value="C:membrane"/>
    <property type="evidence" value="ECO:0007669"/>
    <property type="project" value="InterPro"/>
</dbReference>
<evidence type="ECO:0000256" key="1">
    <source>
        <dbReference type="ARBA" id="ARBA00000085"/>
    </source>
</evidence>
<sequence>MHRTARDWVVDSLVFLVCAAGWAAETFGASTAAPVPVWLQWIDVASGGLMCLALWWRRDFPIVIGLTAAGIGAVSNSGGFALIVAIFSLALHRGWRWGYGVAVLAQVLAVPHLVTFVPESIGSPVAWTVIVTLWVLLAATAGLMVRARRQLVWMLVARAEEAKRHEVSNIAAARTAERERIAREMHDVLAHRLSLLAVHAGALEVRIDRARDAQVPAAELAESVSVVRRSAHQSLEELREVLHVLRGPAQAAADRPDDGGTAPPAPTLDGLPALVAEARGGGQQVNLEVAGTSGVSVPASVQRTVYRMVQEGLTNARKHAPGSRVRVLVETHAHWVPPSLTVQVSNQLLPGVSAAELPSAGTGQVGLAERVAVHGGTFERAVREGEYVLEARIPLRSSSSS</sequence>
<keyword evidence="10" id="KW-0472">Membrane</keyword>
<dbReference type="CDD" id="cd16917">
    <property type="entry name" value="HATPase_UhpB-NarQ-NarX-like"/>
    <property type="match status" value="1"/>
</dbReference>
<feature type="region of interest" description="Disordered" evidence="9">
    <location>
        <begin position="249"/>
        <end position="269"/>
    </location>
</feature>
<feature type="domain" description="Signal transduction histidine kinase subgroup 3 dimerisation and phosphoacceptor" evidence="11">
    <location>
        <begin position="177"/>
        <end position="249"/>
    </location>
</feature>
<evidence type="ECO:0000256" key="10">
    <source>
        <dbReference type="SAM" id="Phobius"/>
    </source>
</evidence>
<dbReference type="GO" id="GO:0000155">
    <property type="term" value="F:phosphorelay sensor kinase activity"/>
    <property type="evidence" value="ECO:0007669"/>
    <property type="project" value="InterPro"/>
</dbReference>
<keyword evidence="5" id="KW-0547">Nucleotide-binding</keyword>
<keyword evidence="10" id="KW-0812">Transmembrane</keyword>
<dbReference type="Gene3D" id="3.30.565.10">
    <property type="entry name" value="Histidine kinase-like ATPase, C-terminal domain"/>
    <property type="match status" value="1"/>
</dbReference>
<keyword evidence="8" id="KW-0902">Two-component regulatory system</keyword>
<dbReference type="InterPro" id="IPR050482">
    <property type="entry name" value="Sensor_HK_TwoCompSys"/>
</dbReference>
<evidence type="ECO:0000256" key="9">
    <source>
        <dbReference type="SAM" id="MobiDB-lite"/>
    </source>
</evidence>
<feature type="transmembrane region" description="Helical" evidence="10">
    <location>
        <begin position="63"/>
        <end position="91"/>
    </location>
</feature>
<evidence type="ECO:0000256" key="2">
    <source>
        <dbReference type="ARBA" id="ARBA00012438"/>
    </source>
</evidence>
<evidence type="ECO:0000256" key="3">
    <source>
        <dbReference type="ARBA" id="ARBA00022553"/>
    </source>
</evidence>
<dbReference type="PANTHER" id="PTHR24421">
    <property type="entry name" value="NITRATE/NITRITE SENSOR PROTEIN NARX-RELATED"/>
    <property type="match status" value="1"/>
</dbReference>
<keyword evidence="13" id="KW-1185">Reference proteome</keyword>
<proteinExistence type="predicted"/>
<dbReference type="Gene3D" id="1.20.5.1930">
    <property type="match status" value="1"/>
</dbReference>
<keyword evidence="10" id="KW-1133">Transmembrane helix</keyword>
<dbReference type="STRING" id="648782.SAMN04488554_1882"/>
<accession>A0A1H5H7S0</accession>
<dbReference type="EMBL" id="FNTX01000001">
    <property type="protein sequence ID" value="SEE24033.1"/>
    <property type="molecule type" value="Genomic_DNA"/>
</dbReference>
<evidence type="ECO:0000256" key="7">
    <source>
        <dbReference type="ARBA" id="ARBA00022840"/>
    </source>
</evidence>